<dbReference type="PANTHER" id="PTHR33798">
    <property type="entry name" value="FLAVOPROTEIN OXYGENASE"/>
    <property type="match status" value="1"/>
</dbReference>
<sequence>MTHIAMSELTNMQKYWLITGSVGPRPIALVTSLNSEGLCNAAPYSAFNYMGEDPPLFVIAVDHYGEESHRPGEKKDTLKNIIEREQFVVNMVDETIAERMVLCGSDFPSHISEADTVGFGLTPSTSIDVPRITDAPIAWECKLYKILEFSTRRSIVFGEIVAMYFREDLIDEEKLRVRVDRFEPYGRLGGPNYCRTTDRVRLTVPTFLPSAGKPRE</sequence>
<name>A0A0A1Z6G6_PSEFL</name>
<dbReference type="Proteomes" id="UP000030060">
    <property type="component" value="Unassembled WGS sequence"/>
</dbReference>
<dbReference type="GO" id="GO:0010181">
    <property type="term" value="F:FMN binding"/>
    <property type="evidence" value="ECO:0007669"/>
    <property type="project" value="InterPro"/>
</dbReference>
<evidence type="ECO:0000256" key="3">
    <source>
        <dbReference type="ARBA" id="ARBA00022643"/>
    </source>
</evidence>
<dbReference type="SMART" id="SM00903">
    <property type="entry name" value="Flavin_Reduct"/>
    <property type="match status" value="1"/>
</dbReference>
<keyword evidence="2" id="KW-0285">Flavoprotein</keyword>
<dbReference type="RefSeq" id="WP_016978854.1">
    <property type="nucleotide sequence ID" value="NZ_ASGY01000055.1"/>
</dbReference>
<keyword evidence="3" id="KW-0288">FMN</keyword>
<feature type="domain" description="Flavin reductase like" evidence="5">
    <location>
        <begin position="22"/>
        <end position="179"/>
    </location>
</feature>
<dbReference type="InterPro" id="IPR012349">
    <property type="entry name" value="Split_barrel_FMN-bd"/>
</dbReference>
<proteinExistence type="inferred from homology"/>
<comment type="cofactor">
    <cofactor evidence="1">
        <name>FMN</name>
        <dbReference type="ChEBI" id="CHEBI:58210"/>
    </cofactor>
</comment>
<dbReference type="Pfam" id="PF01613">
    <property type="entry name" value="Flavin_Reduct"/>
    <property type="match status" value="1"/>
</dbReference>
<comment type="caution">
    <text evidence="6">The sequence shown here is derived from an EMBL/GenBank/DDBJ whole genome shotgun (WGS) entry which is preliminary data.</text>
</comment>
<evidence type="ECO:0000256" key="4">
    <source>
        <dbReference type="ARBA" id="ARBA00038054"/>
    </source>
</evidence>
<dbReference type="InterPro" id="IPR002563">
    <property type="entry name" value="Flavin_Rdtase-like_dom"/>
</dbReference>
<reference evidence="6 7" key="1">
    <citation type="journal article" date="2013" name="Genome Announc.">
        <title>Draft Genome Sequence of Pseudomonas fluorescens LMG 5329, a White Line-Inducing Principle-Producing Bioindicator for the Mushroom Pathogen Pseudomonas tolaasii.</title>
        <authorList>
            <person name="Ghequire M.G."/>
            <person name="Rokni-Zadeh H."/>
            <person name="Zarrineh P."/>
            <person name="De Mot R."/>
        </authorList>
    </citation>
    <scope>NUCLEOTIDE SEQUENCE [LARGE SCALE GENOMIC DNA]</scope>
    <source>
        <strain evidence="6 7">LMG 5329</strain>
    </source>
</reference>
<evidence type="ECO:0000313" key="7">
    <source>
        <dbReference type="Proteomes" id="UP000030060"/>
    </source>
</evidence>
<dbReference type="OrthoDB" id="9794638at2"/>
<accession>A0A0A1Z6G6</accession>
<evidence type="ECO:0000313" key="6">
    <source>
        <dbReference type="EMBL" id="KGE68626.1"/>
    </source>
</evidence>
<gene>
    <name evidence="6" type="ORF">K814_0107305</name>
</gene>
<organism evidence="6 7">
    <name type="scientific">Pseudomonas fluorescens LMG 5329</name>
    <dbReference type="NCBI Taxonomy" id="1324332"/>
    <lineage>
        <taxon>Bacteria</taxon>
        <taxon>Pseudomonadati</taxon>
        <taxon>Pseudomonadota</taxon>
        <taxon>Gammaproteobacteria</taxon>
        <taxon>Pseudomonadales</taxon>
        <taxon>Pseudomonadaceae</taxon>
        <taxon>Pseudomonas</taxon>
    </lineage>
</organism>
<evidence type="ECO:0000256" key="1">
    <source>
        <dbReference type="ARBA" id="ARBA00001917"/>
    </source>
</evidence>
<dbReference type="PANTHER" id="PTHR33798:SF5">
    <property type="entry name" value="FLAVIN REDUCTASE LIKE DOMAIN-CONTAINING PROTEIN"/>
    <property type="match status" value="1"/>
</dbReference>
<dbReference type="AlphaFoldDB" id="A0A0A1Z6G6"/>
<dbReference type="EMBL" id="ASGY01000055">
    <property type="protein sequence ID" value="KGE68626.1"/>
    <property type="molecule type" value="Genomic_DNA"/>
</dbReference>
<comment type="similarity">
    <text evidence="4">Belongs to the flavoredoxin family.</text>
</comment>
<dbReference type="Gene3D" id="2.30.110.10">
    <property type="entry name" value="Electron Transport, Fmn-binding Protein, Chain A"/>
    <property type="match status" value="1"/>
</dbReference>
<dbReference type="SUPFAM" id="SSF50475">
    <property type="entry name" value="FMN-binding split barrel"/>
    <property type="match status" value="1"/>
</dbReference>
<protein>
    <submittedName>
        <fullName evidence="6">Flavin reductase</fullName>
    </submittedName>
</protein>
<evidence type="ECO:0000256" key="2">
    <source>
        <dbReference type="ARBA" id="ARBA00022630"/>
    </source>
</evidence>
<evidence type="ECO:0000259" key="5">
    <source>
        <dbReference type="SMART" id="SM00903"/>
    </source>
</evidence>
<dbReference type="GO" id="GO:0016646">
    <property type="term" value="F:oxidoreductase activity, acting on the CH-NH group of donors, NAD or NADP as acceptor"/>
    <property type="evidence" value="ECO:0007669"/>
    <property type="project" value="UniProtKB-ARBA"/>
</dbReference>